<protein>
    <recommendedName>
        <fullName evidence="4">C2 NT-type domain-containing protein</fullName>
    </recommendedName>
</protein>
<evidence type="ECO:0000313" key="3">
    <source>
        <dbReference type="Proteomes" id="UP000596660"/>
    </source>
</evidence>
<feature type="region of interest" description="Disordered" evidence="1">
    <location>
        <begin position="562"/>
        <end position="606"/>
    </location>
</feature>
<dbReference type="OMA" id="FQWNEEF"/>
<dbReference type="EnsemblPlants" id="AUR62014279-RA">
    <property type="protein sequence ID" value="AUR62014279-RA:cds"/>
    <property type="gene ID" value="AUR62014279"/>
</dbReference>
<feature type="compositionally biased region" description="Acidic residues" evidence="1">
    <location>
        <begin position="229"/>
        <end position="252"/>
    </location>
</feature>
<accession>A0A803LJY2</accession>
<sequence>MVVNMIKWRPWLPPLQSRKFEVKIVVGSIKGLNLIQEEKDDSENYKFRVEIKWKSPKSNGFKSLKNKGVKKFISREERLGHNGVVQWDEEFTKGSEKRTKKMAPLTASAVLNLAEFVSLEEDVKDFDINVPLSILHSGFKCSPSLCISLSLMELKSARELSVEGQRPIMFAPLSPCFGASHLIKKDEASSFKSNLRKVKSLTDFVSSRKLKKADNGEGSCDSKFSTGSEDSDPFDTDSFGDTDEGESEESKEDVDVQKSCSYGTLVHANFAGGALDLGINCEGNDLVYYGRHKPHVDSSVAQDYDTSISKQLQRPSSKFGISWTKGKLSFKSRKVKGEPLLKKDYGEEGGDDIDFYRRQLSSDESLAQFEGLMGSRSFISEFGDDNFAVGNWEQKEVLSRDGSMKLQTQVFFASIDQRSERAAGESACTALVAVIADWLHSNQREMPVKSEFDSLIREGSLQWRNLCENEDYREKFPDKHFDLETVIQAKIRPLSVVPERSFIGFFHPDGLEEECFGFLQGAMVDWDAFYIIDTLGERLYEGCSQAFVLKFNHDTTIETLPCQTSSSEDAKPTETKSAIVEASSSTDQQQVSSGLESESVQESEGMKVEEKVHCRGKDSCKEYIKSFLAAIPIRELQIDMKKGLKSSAPIHQRLQIEFNFTKQQFFPAPAEYIASEMAGVIPILTAADVHALMAVDQVTAPIMVADLPAPIAVDVPASMMTVAVA</sequence>
<name>A0A803LJY2_CHEQI</name>
<reference evidence="2" key="1">
    <citation type="journal article" date="2017" name="Nature">
        <title>The genome of Chenopodium quinoa.</title>
        <authorList>
            <person name="Jarvis D.E."/>
            <person name="Ho Y.S."/>
            <person name="Lightfoot D.J."/>
            <person name="Schmoeckel S.M."/>
            <person name="Li B."/>
            <person name="Borm T.J.A."/>
            <person name="Ohyanagi H."/>
            <person name="Mineta K."/>
            <person name="Michell C.T."/>
            <person name="Saber N."/>
            <person name="Kharbatia N.M."/>
            <person name="Rupper R.R."/>
            <person name="Sharp A.R."/>
            <person name="Dally N."/>
            <person name="Boughton B.A."/>
            <person name="Woo Y.H."/>
            <person name="Gao G."/>
            <person name="Schijlen E.G.W.M."/>
            <person name="Guo X."/>
            <person name="Momin A.A."/>
            <person name="Negrao S."/>
            <person name="Al-Babili S."/>
            <person name="Gehring C."/>
            <person name="Roessner U."/>
            <person name="Jung C."/>
            <person name="Murphy K."/>
            <person name="Arold S.T."/>
            <person name="Gojobori T."/>
            <person name="van der Linden C.G."/>
            <person name="van Loo E.N."/>
            <person name="Jellen E.N."/>
            <person name="Maughan P.J."/>
            <person name="Tester M."/>
        </authorList>
    </citation>
    <scope>NUCLEOTIDE SEQUENCE [LARGE SCALE GENOMIC DNA]</scope>
    <source>
        <strain evidence="2">cv. PI 614886</strain>
    </source>
</reference>
<evidence type="ECO:0000313" key="2">
    <source>
        <dbReference type="EnsemblPlants" id="AUR62014279-RA:cds"/>
    </source>
</evidence>
<dbReference type="Gramene" id="AUR62014279-RA">
    <property type="protein sequence ID" value="AUR62014279-RA:cds"/>
    <property type="gene ID" value="AUR62014279"/>
</dbReference>
<evidence type="ECO:0000256" key="1">
    <source>
        <dbReference type="SAM" id="MobiDB-lite"/>
    </source>
</evidence>
<dbReference type="PANTHER" id="PTHR31182:SF23">
    <property type="entry name" value="SPLICING FACTOR 3A SUBUNIT"/>
    <property type="match status" value="1"/>
</dbReference>
<dbReference type="Proteomes" id="UP000596660">
    <property type="component" value="Unplaced"/>
</dbReference>
<proteinExistence type="predicted"/>
<evidence type="ECO:0008006" key="4">
    <source>
        <dbReference type="Google" id="ProtNLM"/>
    </source>
</evidence>
<feature type="compositionally biased region" description="Polar residues" evidence="1">
    <location>
        <begin position="582"/>
        <end position="602"/>
    </location>
</feature>
<dbReference type="AlphaFoldDB" id="A0A803LJY2"/>
<feature type="region of interest" description="Disordered" evidence="1">
    <location>
        <begin position="212"/>
        <end position="255"/>
    </location>
</feature>
<dbReference type="PANTHER" id="PTHR31182">
    <property type="entry name" value="C2 NT-TYPE DOMAIN-CONTAINING PROTEIN"/>
    <property type="match status" value="1"/>
</dbReference>
<reference evidence="2" key="2">
    <citation type="submission" date="2021-03" db="UniProtKB">
        <authorList>
            <consortium name="EnsemblPlants"/>
        </authorList>
    </citation>
    <scope>IDENTIFICATION</scope>
</reference>
<organism evidence="2 3">
    <name type="scientific">Chenopodium quinoa</name>
    <name type="common">Quinoa</name>
    <dbReference type="NCBI Taxonomy" id="63459"/>
    <lineage>
        <taxon>Eukaryota</taxon>
        <taxon>Viridiplantae</taxon>
        <taxon>Streptophyta</taxon>
        <taxon>Embryophyta</taxon>
        <taxon>Tracheophyta</taxon>
        <taxon>Spermatophyta</taxon>
        <taxon>Magnoliopsida</taxon>
        <taxon>eudicotyledons</taxon>
        <taxon>Gunneridae</taxon>
        <taxon>Pentapetalae</taxon>
        <taxon>Caryophyllales</taxon>
        <taxon>Chenopodiaceae</taxon>
        <taxon>Chenopodioideae</taxon>
        <taxon>Atripliceae</taxon>
        <taxon>Chenopodium</taxon>
    </lineage>
</organism>
<keyword evidence="3" id="KW-1185">Reference proteome</keyword>